<evidence type="ECO:0000256" key="10">
    <source>
        <dbReference type="RuleBase" id="RU000461"/>
    </source>
</evidence>
<keyword evidence="5" id="KW-0256">Endoplasmic reticulum</keyword>
<keyword evidence="10" id="KW-0560">Oxidoreductase</keyword>
<feature type="transmembrane region" description="Helical" evidence="11">
    <location>
        <begin position="12"/>
        <end position="36"/>
    </location>
</feature>
<feature type="binding site" description="axial binding residue" evidence="9">
    <location>
        <position position="462"/>
    </location>
    <ligand>
        <name>heme</name>
        <dbReference type="ChEBI" id="CHEBI:30413"/>
    </ligand>
    <ligandPart>
        <name>Fe</name>
        <dbReference type="ChEBI" id="CHEBI:18248"/>
    </ligandPart>
</feature>
<evidence type="ECO:0000256" key="1">
    <source>
        <dbReference type="ARBA" id="ARBA00001971"/>
    </source>
</evidence>
<dbReference type="PANTHER" id="PTHR24291">
    <property type="entry name" value="CYTOCHROME P450 FAMILY 4"/>
    <property type="match status" value="1"/>
</dbReference>
<dbReference type="InterPro" id="IPR050196">
    <property type="entry name" value="Cytochrome_P450_Monoox"/>
</dbReference>
<evidence type="ECO:0000256" key="5">
    <source>
        <dbReference type="ARBA" id="ARBA00022824"/>
    </source>
</evidence>
<dbReference type="PRINTS" id="PR00463">
    <property type="entry name" value="EP450I"/>
</dbReference>
<evidence type="ECO:0000256" key="4">
    <source>
        <dbReference type="ARBA" id="ARBA00022617"/>
    </source>
</evidence>
<reference evidence="12" key="1">
    <citation type="submission" date="2012-12" db="EMBL/GenBank/DDBJ databases">
        <title>Identification and characterization of a phenylalanine ammonia-lyase gene family in Isatis indigotica Fort.</title>
        <authorList>
            <person name="Liu Q."/>
            <person name="Chen J."/>
            <person name="Zhou X."/>
            <person name="Di P."/>
            <person name="Xiao Y."/>
            <person name="Xuan H."/>
            <person name="Zhang L."/>
            <person name="Chen W."/>
        </authorList>
    </citation>
    <scope>NUCLEOTIDE SEQUENCE</scope>
    <source>
        <tissue evidence="12">Salivary gland</tissue>
    </source>
</reference>
<keyword evidence="4 9" id="KW-0349">Heme</keyword>
<dbReference type="GO" id="GO:0004497">
    <property type="term" value="F:monooxygenase activity"/>
    <property type="evidence" value="ECO:0007669"/>
    <property type="project" value="UniProtKB-KW"/>
</dbReference>
<organism evidence="12">
    <name type="scientific">Ixodes ricinus</name>
    <name type="common">Common tick</name>
    <name type="synonym">Acarus ricinus</name>
    <dbReference type="NCBI Taxonomy" id="34613"/>
    <lineage>
        <taxon>Eukaryota</taxon>
        <taxon>Metazoa</taxon>
        <taxon>Ecdysozoa</taxon>
        <taxon>Arthropoda</taxon>
        <taxon>Chelicerata</taxon>
        <taxon>Arachnida</taxon>
        <taxon>Acari</taxon>
        <taxon>Parasitiformes</taxon>
        <taxon>Ixodida</taxon>
        <taxon>Ixodoidea</taxon>
        <taxon>Ixodidae</taxon>
        <taxon>Ixodinae</taxon>
        <taxon>Ixodes</taxon>
    </lineage>
</organism>
<evidence type="ECO:0000256" key="8">
    <source>
        <dbReference type="ARBA" id="ARBA00023136"/>
    </source>
</evidence>
<accession>A0A0K8RA84</accession>
<dbReference type="CDD" id="cd20628">
    <property type="entry name" value="CYP4"/>
    <property type="match status" value="1"/>
</dbReference>
<comment type="subcellular location">
    <subcellularLocation>
        <location evidence="2">Endoplasmic reticulum membrane</location>
    </subcellularLocation>
</comment>
<dbReference type="PROSITE" id="PS00086">
    <property type="entry name" value="CYTOCHROME_P450"/>
    <property type="match status" value="1"/>
</dbReference>
<dbReference type="GO" id="GO:0005506">
    <property type="term" value="F:iron ion binding"/>
    <property type="evidence" value="ECO:0007669"/>
    <property type="project" value="InterPro"/>
</dbReference>
<sequence length="524" mass="60673">MPSTFLSRMQLWDAAVSIGMFALVTVFACVCFKMLVRWIRIYMCLRNVPQPKERFPFSLILDMWSMMSAMDPALDVPAKLFNYFHYMFQQVVDQELTVAFYGPQPFLIALTPNTAERVLSNSENLNKSFLYDMMKSWIGNGLLTSDKDIWKKRRKVLTPAFHFRVLEDYVPVMNRRASELVKKLNSLSTGSFDLLPVMRIAAFGILFETAMGIQLDEKLKLLRTGFLQVNDEISSSIIARMLNIYHWLGITYGFSPEGRRFYKKVELIKEYTQKILRTRKATYKVGVTEKDRNKSFMDILLRMHMDEGIFTEDEIREEVNTFMIGGFDTTATAAAFAVHLLGNHPEAQAKVHAEIDSVFGNDRERPVTTDDIRNLKYLECVLKETLRLYPPIPVIARKIDEDVVIGKHTIPKGTVSIVMLYFLHRHPRFFEKPDVFLPERFLDCADRHPFLYIPFSGGARNCIGQKFAQLEDKILLTHIMRHFKVESELPMEQLQMSLELVLRPTQGLHLKVTPRIARAEKTNN</sequence>
<dbReference type="EMBL" id="GADI01005736">
    <property type="protein sequence ID" value="JAA68072.1"/>
    <property type="molecule type" value="mRNA"/>
</dbReference>
<evidence type="ECO:0000256" key="2">
    <source>
        <dbReference type="ARBA" id="ARBA00004586"/>
    </source>
</evidence>
<keyword evidence="11" id="KW-0812">Transmembrane</keyword>
<evidence type="ECO:0000256" key="7">
    <source>
        <dbReference type="ARBA" id="ARBA00023033"/>
    </source>
</evidence>
<dbReference type="GO" id="GO:0020037">
    <property type="term" value="F:heme binding"/>
    <property type="evidence" value="ECO:0007669"/>
    <property type="project" value="InterPro"/>
</dbReference>
<dbReference type="AlphaFoldDB" id="A0A0K8RA84"/>
<evidence type="ECO:0000256" key="11">
    <source>
        <dbReference type="SAM" id="Phobius"/>
    </source>
</evidence>
<dbReference type="PANTHER" id="PTHR24291:SF189">
    <property type="entry name" value="CYTOCHROME P450 4C3-RELATED"/>
    <property type="match status" value="1"/>
</dbReference>
<dbReference type="InterPro" id="IPR002401">
    <property type="entry name" value="Cyt_P450_E_grp-I"/>
</dbReference>
<evidence type="ECO:0000256" key="3">
    <source>
        <dbReference type="ARBA" id="ARBA00010617"/>
    </source>
</evidence>
<dbReference type="SUPFAM" id="SSF48264">
    <property type="entry name" value="Cytochrome P450"/>
    <property type="match status" value="1"/>
</dbReference>
<dbReference type="InterPro" id="IPR036396">
    <property type="entry name" value="Cyt_P450_sf"/>
</dbReference>
<dbReference type="GO" id="GO:0016705">
    <property type="term" value="F:oxidoreductase activity, acting on paired donors, with incorporation or reduction of molecular oxygen"/>
    <property type="evidence" value="ECO:0007669"/>
    <property type="project" value="InterPro"/>
</dbReference>
<proteinExistence type="evidence at transcript level"/>
<name>A0A0K8RA84_IXORI</name>
<evidence type="ECO:0000256" key="6">
    <source>
        <dbReference type="ARBA" id="ARBA00023004"/>
    </source>
</evidence>
<comment type="cofactor">
    <cofactor evidence="1 9">
        <name>heme</name>
        <dbReference type="ChEBI" id="CHEBI:30413"/>
    </cofactor>
</comment>
<dbReference type="InterPro" id="IPR017972">
    <property type="entry name" value="Cyt_P450_CS"/>
</dbReference>
<keyword evidence="6 9" id="KW-0408">Iron</keyword>
<comment type="similarity">
    <text evidence="3 10">Belongs to the cytochrome P450 family.</text>
</comment>
<dbReference type="Pfam" id="PF00067">
    <property type="entry name" value="p450"/>
    <property type="match status" value="1"/>
</dbReference>
<keyword evidence="7 10" id="KW-0503">Monooxygenase</keyword>
<dbReference type="GO" id="GO:0005789">
    <property type="term" value="C:endoplasmic reticulum membrane"/>
    <property type="evidence" value="ECO:0007669"/>
    <property type="project" value="UniProtKB-SubCell"/>
</dbReference>
<keyword evidence="11" id="KW-1133">Transmembrane helix</keyword>
<protein>
    <submittedName>
        <fullName evidence="12">Putative cytochrome p450 cyp4/cyp19/cyp26 subfamily</fullName>
    </submittedName>
</protein>
<keyword evidence="8 11" id="KW-0472">Membrane</keyword>
<dbReference type="InterPro" id="IPR001128">
    <property type="entry name" value="Cyt_P450"/>
</dbReference>
<evidence type="ECO:0000256" key="9">
    <source>
        <dbReference type="PIRSR" id="PIRSR602401-1"/>
    </source>
</evidence>
<dbReference type="PRINTS" id="PR00385">
    <property type="entry name" value="P450"/>
</dbReference>
<keyword evidence="9 10" id="KW-0479">Metal-binding</keyword>
<evidence type="ECO:0000313" key="12">
    <source>
        <dbReference type="EMBL" id="JAA68072.1"/>
    </source>
</evidence>
<dbReference type="Gene3D" id="1.10.630.10">
    <property type="entry name" value="Cytochrome P450"/>
    <property type="match status" value="1"/>
</dbReference>